<feature type="transmembrane region" description="Helical" evidence="1">
    <location>
        <begin position="151"/>
        <end position="171"/>
    </location>
</feature>
<reference evidence="2 3" key="1">
    <citation type="submission" date="2013-02" db="EMBL/GenBank/DDBJ databases">
        <title>The Genome Annotation of Plasmodium falciparum Vietnam Oak-Knoll (FVO).</title>
        <authorList>
            <consortium name="The Broad Institute Genome Sequencing Platform"/>
            <consortium name="The Broad Institute Genome Sequencing Center for Infectious Disease"/>
            <person name="Neafsey D."/>
            <person name="Hoffman S."/>
            <person name="Volkman S."/>
            <person name="Rosenthal P."/>
            <person name="Walker B."/>
            <person name="Young S.K."/>
            <person name="Zeng Q."/>
            <person name="Gargeya S."/>
            <person name="Fitzgerald M."/>
            <person name="Haas B."/>
            <person name="Abouelleil A."/>
            <person name="Allen A.W."/>
            <person name="Alvarado L."/>
            <person name="Arachchi H.M."/>
            <person name="Berlin A.M."/>
            <person name="Chapman S.B."/>
            <person name="Gainer-Dewar J."/>
            <person name="Goldberg J."/>
            <person name="Griggs A."/>
            <person name="Gujja S."/>
            <person name="Hansen M."/>
            <person name="Howarth C."/>
            <person name="Imamovic A."/>
            <person name="Ireland A."/>
            <person name="Larimer J."/>
            <person name="McCowan C."/>
            <person name="Murphy C."/>
            <person name="Pearson M."/>
            <person name="Poon T.W."/>
            <person name="Priest M."/>
            <person name="Roberts A."/>
            <person name="Saif S."/>
            <person name="Shea T."/>
            <person name="Sisk P."/>
            <person name="Sykes S."/>
            <person name="Wortman J."/>
            <person name="Nusbaum C."/>
            <person name="Birren B."/>
        </authorList>
    </citation>
    <scope>NUCLEOTIDE SEQUENCE [LARGE SCALE GENOMIC DNA]</scope>
    <source>
        <strain evidence="3">Vietnam Oak-Knoll (FVO)</strain>
    </source>
</reference>
<dbReference type="Proteomes" id="UP000030690">
    <property type="component" value="Unassembled WGS sequence"/>
</dbReference>
<dbReference type="EMBL" id="KI925077">
    <property type="protein sequence ID" value="ETW18795.1"/>
    <property type="molecule type" value="Genomic_DNA"/>
</dbReference>
<name>A0A024V9C7_PLAFA</name>
<evidence type="ECO:0000313" key="3">
    <source>
        <dbReference type="Proteomes" id="UP000030690"/>
    </source>
</evidence>
<evidence type="ECO:0000313" key="2">
    <source>
        <dbReference type="EMBL" id="ETW18795.1"/>
    </source>
</evidence>
<accession>A0A024V9C7</accession>
<feature type="transmembrane region" description="Helical" evidence="1">
    <location>
        <begin position="183"/>
        <end position="212"/>
    </location>
</feature>
<dbReference type="AlphaFoldDB" id="A0A024V9C7"/>
<evidence type="ECO:0000256" key="1">
    <source>
        <dbReference type="SAM" id="Phobius"/>
    </source>
</evidence>
<keyword evidence="1" id="KW-0812">Transmembrane</keyword>
<organism evidence="2 3">
    <name type="scientific">Plasmodium falciparum Vietnam Oak-Knoll</name>
    <name type="common">FVO</name>
    <dbReference type="NCBI Taxonomy" id="1036723"/>
    <lineage>
        <taxon>Eukaryota</taxon>
        <taxon>Sar</taxon>
        <taxon>Alveolata</taxon>
        <taxon>Apicomplexa</taxon>
        <taxon>Aconoidasida</taxon>
        <taxon>Haemosporida</taxon>
        <taxon>Plasmodiidae</taxon>
        <taxon>Plasmodium</taxon>
        <taxon>Plasmodium (Laverania)</taxon>
    </lineage>
</organism>
<sequence length="227" mass="26702">MILYYIKTFMYIFVLRILVFFHKINAEILLYENQKYIHQYNLTHKRCLTERISVDNSNKNRNQKIILKDKLSCNTLKEKKCLLSNKNVPNPRKGKKKKVENKLLYKNDKKLKTNKSKNSDSLINRIKNNLYEIIFKGKYFWRELACFLRDLGIFASINLLLAIFSFIATLIPSECSYTFSAFLIASGSVYGITVFIMLITIVIVGLLVLWLWPKDDKLVKEKVFGHK</sequence>
<protein>
    <submittedName>
        <fullName evidence="2">Uncharacterized protein</fullName>
    </submittedName>
</protein>
<keyword evidence="1" id="KW-1133">Transmembrane helix</keyword>
<reference evidence="2 3" key="2">
    <citation type="submission" date="2013-02" db="EMBL/GenBank/DDBJ databases">
        <title>The Genome Sequence of Plasmodium falciparum Vietnam Oak-Knoll (FVO).</title>
        <authorList>
            <consortium name="The Broad Institute Genome Sequencing Platform"/>
            <consortium name="The Broad Institute Genome Sequencing Center for Infectious Disease"/>
            <person name="Neafsey D."/>
            <person name="Cheeseman I."/>
            <person name="Volkman S."/>
            <person name="Adams J."/>
            <person name="Walker B."/>
            <person name="Young S.K."/>
            <person name="Zeng Q."/>
            <person name="Gargeya S."/>
            <person name="Fitzgerald M."/>
            <person name="Haas B."/>
            <person name="Abouelleil A."/>
            <person name="Alvarado L."/>
            <person name="Arachchi H.M."/>
            <person name="Berlin A.M."/>
            <person name="Chapman S.B."/>
            <person name="Dewar J."/>
            <person name="Goldberg J."/>
            <person name="Griggs A."/>
            <person name="Gujja S."/>
            <person name="Hansen M."/>
            <person name="Howarth C."/>
            <person name="Imamovic A."/>
            <person name="Larimer J."/>
            <person name="McCowan C."/>
            <person name="Murphy C."/>
            <person name="Neiman D."/>
            <person name="Pearson M."/>
            <person name="Priest M."/>
            <person name="Roberts A."/>
            <person name="Saif S."/>
            <person name="Shea T."/>
            <person name="Sisk P."/>
            <person name="Sykes S."/>
            <person name="Wortman J."/>
            <person name="Nusbaum C."/>
            <person name="Birren B."/>
        </authorList>
    </citation>
    <scope>NUCLEOTIDE SEQUENCE [LARGE SCALE GENOMIC DNA]</scope>
    <source>
        <strain evidence="3">Vietnam Oak-Knoll (FVO)</strain>
    </source>
</reference>
<gene>
    <name evidence="2" type="ORF">PFFVO_02296</name>
</gene>
<proteinExistence type="predicted"/>
<keyword evidence="1" id="KW-0472">Membrane</keyword>